<organism evidence="1 2">
    <name type="scientific">Mytilus edulis</name>
    <name type="common">Blue mussel</name>
    <dbReference type="NCBI Taxonomy" id="6550"/>
    <lineage>
        <taxon>Eukaryota</taxon>
        <taxon>Metazoa</taxon>
        <taxon>Spiralia</taxon>
        <taxon>Lophotrochozoa</taxon>
        <taxon>Mollusca</taxon>
        <taxon>Bivalvia</taxon>
        <taxon>Autobranchia</taxon>
        <taxon>Pteriomorphia</taxon>
        <taxon>Mytilida</taxon>
        <taxon>Mytiloidea</taxon>
        <taxon>Mytilidae</taxon>
        <taxon>Mytilinae</taxon>
        <taxon>Mytilus</taxon>
    </lineage>
</organism>
<evidence type="ECO:0000313" key="2">
    <source>
        <dbReference type="Proteomes" id="UP000683360"/>
    </source>
</evidence>
<dbReference type="AlphaFoldDB" id="A0A8S3TTC4"/>
<comment type="caution">
    <text evidence="1">The sequence shown here is derived from an EMBL/GenBank/DDBJ whole genome shotgun (WGS) entry which is preliminary data.</text>
</comment>
<dbReference type="EMBL" id="CAJPWZ010002369">
    <property type="protein sequence ID" value="CAG2236893.1"/>
    <property type="molecule type" value="Genomic_DNA"/>
</dbReference>
<protein>
    <submittedName>
        <fullName evidence="1">Uncharacterized protein</fullName>
    </submittedName>
</protein>
<proteinExistence type="predicted"/>
<name>A0A8S3TTC4_MYTED</name>
<keyword evidence="2" id="KW-1185">Reference proteome</keyword>
<accession>A0A8S3TTC4</accession>
<dbReference type="Proteomes" id="UP000683360">
    <property type="component" value="Unassembled WGS sequence"/>
</dbReference>
<evidence type="ECO:0000313" key="1">
    <source>
        <dbReference type="EMBL" id="CAG2236893.1"/>
    </source>
</evidence>
<reference evidence="1" key="1">
    <citation type="submission" date="2021-03" db="EMBL/GenBank/DDBJ databases">
        <authorList>
            <person name="Bekaert M."/>
        </authorList>
    </citation>
    <scope>NUCLEOTIDE SEQUENCE</scope>
</reference>
<gene>
    <name evidence="1" type="ORF">MEDL_49359</name>
</gene>
<sequence length="154" mass="17932">MTVPLLSCDLYRLCPILHCDSELQDDLDTYCRVICIDCVLFFIVTVNYRLTWIPLLSCDLYRLCPILHCDSELQDDLDTTIVVDLYRLCPILHCDSELQALDTTLSLYHCVLFFIVVNYRMTWIPLLSCDLYRLCPILHCDSELQDDLDTTIVV</sequence>